<dbReference type="GO" id="GO:1990904">
    <property type="term" value="C:ribonucleoprotein complex"/>
    <property type="evidence" value="ECO:0007669"/>
    <property type="project" value="UniProtKB-KW"/>
</dbReference>
<dbReference type="GO" id="GO:0006412">
    <property type="term" value="P:translation"/>
    <property type="evidence" value="ECO:0007669"/>
    <property type="project" value="InterPro"/>
</dbReference>
<evidence type="ECO:0000256" key="8">
    <source>
        <dbReference type="RuleBase" id="RU003660"/>
    </source>
</evidence>
<evidence type="ECO:0000313" key="10">
    <source>
        <dbReference type="EMBL" id="CAD8404974.1"/>
    </source>
</evidence>
<evidence type="ECO:0000256" key="5">
    <source>
        <dbReference type="ARBA" id="ARBA00022884"/>
    </source>
</evidence>
<dbReference type="SUPFAM" id="SSF56047">
    <property type="entry name" value="Ribosomal protein S8"/>
    <property type="match status" value="1"/>
</dbReference>
<keyword evidence="9" id="KW-0732">Signal</keyword>
<evidence type="ECO:0000256" key="1">
    <source>
        <dbReference type="ARBA" id="ARBA00002569"/>
    </source>
</evidence>
<dbReference type="AlphaFoldDB" id="A0A6T8FCL6"/>
<evidence type="ECO:0008006" key="12">
    <source>
        <dbReference type="Google" id="ProtNLM"/>
    </source>
</evidence>
<dbReference type="HAMAP" id="MF_01302_B">
    <property type="entry name" value="Ribosomal_uS8_B"/>
    <property type="match status" value="1"/>
</dbReference>
<evidence type="ECO:0000256" key="9">
    <source>
        <dbReference type="SAM" id="SignalP"/>
    </source>
</evidence>
<keyword evidence="5" id="KW-0694">RNA-binding</keyword>
<dbReference type="Gene3D" id="3.30.1370.30">
    <property type="match status" value="1"/>
</dbReference>
<accession>A0A6T8FCL6</accession>
<keyword evidence="6 8" id="KW-0689">Ribosomal protein</keyword>
<feature type="signal peptide" evidence="9">
    <location>
        <begin position="1"/>
        <end position="21"/>
    </location>
</feature>
<evidence type="ECO:0000256" key="4">
    <source>
        <dbReference type="ARBA" id="ARBA00022730"/>
    </source>
</evidence>
<gene>
    <name evidence="10" type="ORF">PINE0816_LOCUS1083</name>
    <name evidence="11" type="ORF">PINE0816_LOCUS1084</name>
</gene>
<dbReference type="PANTHER" id="PTHR11758">
    <property type="entry name" value="40S RIBOSOMAL PROTEIN S15A"/>
    <property type="match status" value="1"/>
</dbReference>
<evidence type="ECO:0000313" key="11">
    <source>
        <dbReference type="EMBL" id="CAD8404975.1"/>
    </source>
</evidence>
<dbReference type="NCBIfam" id="NF001109">
    <property type="entry name" value="PRK00136.1"/>
    <property type="match status" value="1"/>
</dbReference>
<reference evidence="11" key="1">
    <citation type="submission" date="2021-01" db="EMBL/GenBank/DDBJ databases">
        <authorList>
            <person name="Corre E."/>
            <person name="Pelletier E."/>
            <person name="Niang G."/>
            <person name="Scheremetjew M."/>
            <person name="Finn R."/>
            <person name="Kale V."/>
            <person name="Holt S."/>
            <person name="Cochrane G."/>
            <person name="Meng A."/>
            <person name="Brown T."/>
            <person name="Cohen L."/>
        </authorList>
    </citation>
    <scope>NUCLEOTIDE SEQUENCE</scope>
    <source>
        <strain evidence="11">CCAP1064/1</strain>
    </source>
</reference>
<keyword evidence="7 8" id="KW-0687">Ribonucleoprotein</keyword>
<comment type="similarity">
    <text evidence="2 8">Belongs to the universal ribosomal protein uS8 family.</text>
</comment>
<comment type="function">
    <text evidence="1">One of the primary rRNA binding proteins, it binds directly to 16S rRNA central domain where it helps coordinate assembly of the platform of the 30S subunit.</text>
</comment>
<name>A0A6T8FCL6_9STRA</name>
<dbReference type="EMBL" id="HBEL01002311">
    <property type="protein sequence ID" value="CAD8404974.1"/>
    <property type="molecule type" value="Transcribed_RNA"/>
</dbReference>
<keyword evidence="4" id="KW-0699">rRNA-binding</keyword>
<comment type="subunit">
    <text evidence="3">Part of the 30S ribosomal subunit.</text>
</comment>
<dbReference type="GO" id="GO:0019843">
    <property type="term" value="F:rRNA binding"/>
    <property type="evidence" value="ECO:0007669"/>
    <property type="project" value="UniProtKB-KW"/>
</dbReference>
<evidence type="ECO:0000256" key="2">
    <source>
        <dbReference type="ARBA" id="ARBA00006471"/>
    </source>
</evidence>
<dbReference type="Gene3D" id="3.30.1490.10">
    <property type="match status" value="1"/>
</dbReference>
<dbReference type="GO" id="GO:0005737">
    <property type="term" value="C:cytoplasm"/>
    <property type="evidence" value="ECO:0007669"/>
    <property type="project" value="UniProtKB-ARBA"/>
</dbReference>
<protein>
    <recommendedName>
        <fullName evidence="12">30S ribosomal protein S8, chloroplastic</fullName>
    </recommendedName>
</protein>
<sequence>MMSSILKVTSVCLLAIATASAFTPVTNKCNVMPQIRQTTALDMGKKISVVCNDSIADMLTRIRNAQLVHHQVVRIPATKMNVAIAQILKDEGYVEDFEAFEEQNIKFILATLKYTDDKKPVIKKIQRISKPGLKVYAGANDLPKVLDDLGIAIISTSQGVMTNLKARELNIGGEILAELW</sequence>
<evidence type="ECO:0000256" key="3">
    <source>
        <dbReference type="ARBA" id="ARBA00011458"/>
    </source>
</evidence>
<dbReference type="InterPro" id="IPR047863">
    <property type="entry name" value="Ribosomal_uS8_CS"/>
</dbReference>
<dbReference type="GO" id="GO:0005840">
    <property type="term" value="C:ribosome"/>
    <property type="evidence" value="ECO:0007669"/>
    <property type="project" value="UniProtKB-KW"/>
</dbReference>
<dbReference type="PROSITE" id="PS00053">
    <property type="entry name" value="RIBOSOMAL_S8"/>
    <property type="match status" value="1"/>
</dbReference>
<dbReference type="EMBL" id="HBEL01002312">
    <property type="protein sequence ID" value="CAD8404975.1"/>
    <property type="molecule type" value="Transcribed_RNA"/>
</dbReference>
<dbReference type="InterPro" id="IPR000630">
    <property type="entry name" value="Ribosomal_uS8"/>
</dbReference>
<proteinExistence type="inferred from homology"/>
<dbReference type="FunFam" id="3.30.1370.30:FF:000002">
    <property type="entry name" value="30S ribosomal protein S8"/>
    <property type="match status" value="1"/>
</dbReference>
<dbReference type="GO" id="GO:0003735">
    <property type="term" value="F:structural constituent of ribosome"/>
    <property type="evidence" value="ECO:0007669"/>
    <property type="project" value="InterPro"/>
</dbReference>
<dbReference type="InterPro" id="IPR035987">
    <property type="entry name" value="Ribosomal_uS8_sf"/>
</dbReference>
<organism evidence="11">
    <name type="scientific">Proboscia inermis</name>
    <dbReference type="NCBI Taxonomy" id="420281"/>
    <lineage>
        <taxon>Eukaryota</taxon>
        <taxon>Sar</taxon>
        <taxon>Stramenopiles</taxon>
        <taxon>Ochrophyta</taxon>
        <taxon>Bacillariophyta</taxon>
        <taxon>Coscinodiscophyceae</taxon>
        <taxon>Rhizosoleniophycidae</taxon>
        <taxon>Rhizosoleniales</taxon>
        <taxon>Rhizosoleniaceae</taxon>
        <taxon>Proboscia</taxon>
    </lineage>
</organism>
<feature type="chain" id="PRO_5036191760" description="30S ribosomal protein S8, chloroplastic" evidence="9">
    <location>
        <begin position="22"/>
        <end position="180"/>
    </location>
</feature>
<dbReference type="Pfam" id="PF00410">
    <property type="entry name" value="Ribosomal_S8"/>
    <property type="match status" value="1"/>
</dbReference>
<dbReference type="FunFam" id="3.30.1490.10:FF:000001">
    <property type="entry name" value="30S ribosomal protein S8"/>
    <property type="match status" value="1"/>
</dbReference>
<evidence type="ECO:0000256" key="7">
    <source>
        <dbReference type="ARBA" id="ARBA00023274"/>
    </source>
</evidence>
<evidence type="ECO:0000256" key="6">
    <source>
        <dbReference type="ARBA" id="ARBA00022980"/>
    </source>
</evidence>